<dbReference type="FunFam" id="3.50.50.60:FF:000199">
    <property type="entry name" value="Flavin-containing monooxygenase"/>
    <property type="match status" value="1"/>
</dbReference>
<dbReference type="SUPFAM" id="SSF51905">
    <property type="entry name" value="FAD/NAD(P)-binding domain"/>
    <property type="match status" value="1"/>
</dbReference>
<dbReference type="AlphaFoldDB" id="A0A8T0CRU9"/>
<dbReference type="Gene3D" id="3.50.50.60">
    <property type="entry name" value="FAD/NAD(P)-binding domain"/>
    <property type="match status" value="1"/>
</dbReference>
<keyword evidence="2 5" id="KW-0285">Flavoprotein</keyword>
<evidence type="ECO:0000256" key="2">
    <source>
        <dbReference type="ARBA" id="ARBA00022630"/>
    </source>
</evidence>
<dbReference type="EMBL" id="MU089898">
    <property type="protein sequence ID" value="KAF7849016.1"/>
    <property type="molecule type" value="Genomic_DNA"/>
</dbReference>
<sequence>MIARTIHWTVPHYYIWGLPFFLFYSTRSAQFFHEKPNQTLLRACLCFLLSPLRRAISKFIESYLVWKLPLKKYGLKPDHPFEEDYASCQMAIMPKNFFSEADKGRITFKRPNKWWFCEGGVEFDDGNRLEADVVIFATGYDGKKKLKSIMPELFRSLMDFPFGIMPLYRATIHPLIPNMAFLGYVESVSSLHSADLQSKWLSHLLDEKFKLPDVESMLEQTAKEIEVMKRTTQFYKRHCISVFSINHDDELCRDMGWNPLRKKNCLAEAFSPYTSQDYEKEE</sequence>
<evidence type="ECO:0000256" key="4">
    <source>
        <dbReference type="ARBA" id="ARBA00023002"/>
    </source>
</evidence>
<comment type="similarity">
    <text evidence="1 5">Belongs to the FMO family.</text>
</comment>
<dbReference type="InterPro" id="IPR036188">
    <property type="entry name" value="FAD/NAD-bd_sf"/>
</dbReference>
<reference evidence="6" key="1">
    <citation type="submission" date="2020-05" db="EMBL/GenBank/DDBJ databases">
        <title>WGS assembly of Corymbia citriodora subspecies variegata.</title>
        <authorList>
            <person name="Barry K."/>
            <person name="Hundley H."/>
            <person name="Shu S."/>
            <person name="Jenkins J."/>
            <person name="Grimwood J."/>
            <person name="Baten A."/>
        </authorList>
    </citation>
    <scope>NUCLEOTIDE SEQUENCE</scope>
    <source>
        <strain evidence="6">CV2-018</strain>
    </source>
</reference>
<name>A0A8T0CRU9_CORYI</name>
<evidence type="ECO:0000313" key="7">
    <source>
        <dbReference type="Proteomes" id="UP000806378"/>
    </source>
</evidence>
<dbReference type="PANTHER" id="PTHR23023">
    <property type="entry name" value="DIMETHYLANILINE MONOOXYGENASE"/>
    <property type="match status" value="1"/>
</dbReference>
<comment type="caution">
    <text evidence="6">The sequence shown here is derived from an EMBL/GenBank/DDBJ whole genome shotgun (WGS) entry which is preliminary data.</text>
</comment>
<dbReference type="OrthoDB" id="66881at2759"/>
<comment type="cofactor">
    <cofactor evidence="5">
        <name>FAD</name>
        <dbReference type="ChEBI" id="CHEBI:57692"/>
    </cofactor>
</comment>
<dbReference type="Pfam" id="PF00743">
    <property type="entry name" value="FMO-like"/>
    <property type="match status" value="1"/>
</dbReference>
<evidence type="ECO:0000256" key="1">
    <source>
        <dbReference type="ARBA" id="ARBA00009183"/>
    </source>
</evidence>
<dbReference type="GO" id="GO:0050661">
    <property type="term" value="F:NADP binding"/>
    <property type="evidence" value="ECO:0007669"/>
    <property type="project" value="InterPro"/>
</dbReference>
<accession>A0A8T0CRU9</accession>
<protein>
    <recommendedName>
        <fullName evidence="5">Flavin-containing monooxygenase</fullName>
        <ecNumber evidence="5">1.-.-.-</ecNumber>
    </recommendedName>
</protein>
<dbReference type="EC" id="1.-.-.-" evidence="5"/>
<dbReference type="Proteomes" id="UP000806378">
    <property type="component" value="Unassembled WGS sequence"/>
</dbReference>
<dbReference type="InterPro" id="IPR020946">
    <property type="entry name" value="Flavin_mOase-like"/>
</dbReference>
<organism evidence="6 7">
    <name type="scientific">Corymbia citriodora subsp. variegata</name>
    <dbReference type="NCBI Taxonomy" id="360336"/>
    <lineage>
        <taxon>Eukaryota</taxon>
        <taxon>Viridiplantae</taxon>
        <taxon>Streptophyta</taxon>
        <taxon>Embryophyta</taxon>
        <taxon>Tracheophyta</taxon>
        <taxon>Spermatophyta</taxon>
        <taxon>Magnoliopsida</taxon>
        <taxon>eudicotyledons</taxon>
        <taxon>Gunneridae</taxon>
        <taxon>Pentapetalae</taxon>
        <taxon>rosids</taxon>
        <taxon>malvids</taxon>
        <taxon>Myrtales</taxon>
        <taxon>Myrtaceae</taxon>
        <taxon>Myrtoideae</taxon>
        <taxon>Eucalypteae</taxon>
        <taxon>Corymbia</taxon>
    </lineage>
</organism>
<keyword evidence="5" id="KW-0503">Monooxygenase</keyword>
<dbReference type="GO" id="GO:0004499">
    <property type="term" value="F:N,N-dimethylaniline monooxygenase activity"/>
    <property type="evidence" value="ECO:0007669"/>
    <property type="project" value="InterPro"/>
</dbReference>
<dbReference type="Gramene" id="rna-gnl|WGS:JABURB|Cocit.L1339.1">
    <property type="protein sequence ID" value="cds-KAF7849016.1"/>
    <property type="gene ID" value="gene-BT93_L1339"/>
</dbReference>
<keyword evidence="7" id="KW-1185">Reference proteome</keyword>
<gene>
    <name evidence="6" type="ORF">BT93_L1339</name>
</gene>
<evidence type="ECO:0000256" key="5">
    <source>
        <dbReference type="RuleBase" id="RU361177"/>
    </source>
</evidence>
<dbReference type="InterPro" id="IPR050346">
    <property type="entry name" value="FMO-like"/>
</dbReference>
<dbReference type="GO" id="GO:0050660">
    <property type="term" value="F:flavin adenine dinucleotide binding"/>
    <property type="evidence" value="ECO:0007669"/>
    <property type="project" value="InterPro"/>
</dbReference>
<evidence type="ECO:0000313" key="6">
    <source>
        <dbReference type="EMBL" id="KAF7849016.1"/>
    </source>
</evidence>
<evidence type="ECO:0000256" key="3">
    <source>
        <dbReference type="ARBA" id="ARBA00022827"/>
    </source>
</evidence>
<keyword evidence="3 5" id="KW-0274">FAD</keyword>
<proteinExistence type="inferred from homology"/>
<keyword evidence="4 5" id="KW-0560">Oxidoreductase</keyword>